<organism evidence="1">
    <name type="scientific">marine sediment metagenome</name>
    <dbReference type="NCBI Taxonomy" id="412755"/>
    <lineage>
        <taxon>unclassified sequences</taxon>
        <taxon>metagenomes</taxon>
        <taxon>ecological metagenomes</taxon>
    </lineage>
</organism>
<reference evidence="1" key="1">
    <citation type="journal article" date="2015" name="Nature">
        <title>Complex archaea that bridge the gap between prokaryotes and eukaryotes.</title>
        <authorList>
            <person name="Spang A."/>
            <person name="Saw J.H."/>
            <person name="Jorgensen S.L."/>
            <person name="Zaremba-Niedzwiedzka K."/>
            <person name="Martijn J."/>
            <person name="Lind A.E."/>
            <person name="van Eijk R."/>
            <person name="Schleper C."/>
            <person name="Guy L."/>
            <person name="Ettema T.J."/>
        </authorList>
    </citation>
    <scope>NUCLEOTIDE SEQUENCE</scope>
</reference>
<protein>
    <submittedName>
        <fullName evidence="1">Uncharacterized protein</fullName>
    </submittedName>
</protein>
<proteinExistence type="predicted"/>
<comment type="caution">
    <text evidence="1">The sequence shown here is derived from an EMBL/GenBank/DDBJ whole genome shotgun (WGS) entry which is preliminary data.</text>
</comment>
<name>A0A0F9EWN0_9ZZZZ</name>
<dbReference type="EMBL" id="LAZR01032975">
    <property type="protein sequence ID" value="KKL49380.1"/>
    <property type="molecule type" value="Genomic_DNA"/>
</dbReference>
<sequence length="139" mass="15079">MLFPTDYYALGVRDCAEGDPFDGYVETETQMGIHVDYMDGWHDAGCGTDEGGPVATIDVVAPQVQVSCGVTPSSEQARGYADGYASDSTTTWLSVFGITQITLFQGEQHGCSYDETRRLQDSYLSGWDHGHQMAHGGPE</sequence>
<accession>A0A0F9EWN0</accession>
<gene>
    <name evidence="1" type="ORF">LCGC14_2316080</name>
</gene>
<evidence type="ECO:0000313" key="1">
    <source>
        <dbReference type="EMBL" id="KKL49380.1"/>
    </source>
</evidence>
<dbReference type="AlphaFoldDB" id="A0A0F9EWN0"/>